<reference evidence="1 2" key="1">
    <citation type="submission" date="2016-10" db="EMBL/GenBank/DDBJ databases">
        <authorList>
            <person name="de Groot N.N."/>
        </authorList>
    </citation>
    <scope>NUCLEOTIDE SEQUENCE [LARGE SCALE GENOMIC DNA]</scope>
    <source>
        <strain evidence="1 2">ATCC 35022</strain>
    </source>
</reference>
<gene>
    <name evidence="1" type="ORF">SAMN02982931_03428</name>
</gene>
<evidence type="ECO:0000313" key="1">
    <source>
        <dbReference type="EMBL" id="SDB44831.1"/>
    </source>
</evidence>
<evidence type="ECO:0000313" key="2">
    <source>
        <dbReference type="Proteomes" id="UP000199071"/>
    </source>
</evidence>
<accession>A0A1G6DI97</accession>
<proteinExistence type="predicted"/>
<dbReference type="EMBL" id="FMXQ01000007">
    <property type="protein sequence ID" value="SDB44831.1"/>
    <property type="molecule type" value="Genomic_DNA"/>
</dbReference>
<dbReference type="InterPro" id="IPR050484">
    <property type="entry name" value="Transf_Hexapept/Carb_Anhydrase"/>
</dbReference>
<dbReference type="InterPro" id="IPR001451">
    <property type="entry name" value="Hexapep"/>
</dbReference>
<dbReference type="GO" id="GO:0016740">
    <property type="term" value="F:transferase activity"/>
    <property type="evidence" value="ECO:0007669"/>
    <property type="project" value="UniProtKB-KW"/>
</dbReference>
<dbReference type="Proteomes" id="UP000199071">
    <property type="component" value="Unassembled WGS sequence"/>
</dbReference>
<organism evidence="1 2">
    <name type="scientific">Bauldia litoralis</name>
    <dbReference type="NCBI Taxonomy" id="665467"/>
    <lineage>
        <taxon>Bacteria</taxon>
        <taxon>Pseudomonadati</taxon>
        <taxon>Pseudomonadota</taxon>
        <taxon>Alphaproteobacteria</taxon>
        <taxon>Hyphomicrobiales</taxon>
        <taxon>Kaistiaceae</taxon>
        <taxon>Bauldia</taxon>
    </lineage>
</organism>
<keyword evidence="1" id="KW-0808">Transferase</keyword>
<dbReference type="Pfam" id="PF00132">
    <property type="entry name" value="Hexapep"/>
    <property type="match status" value="1"/>
</dbReference>
<keyword evidence="2" id="KW-1185">Reference proteome</keyword>
<dbReference type="STRING" id="665467.SAMN02982931_03428"/>
<dbReference type="SUPFAM" id="SSF51161">
    <property type="entry name" value="Trimeric LpxA-like enzymes"/>
    <property type="match status" value="1"/>
</dbReference>
<dbReference type="InterPro" id="IPR011004">
    <property type="entry name" value="Trimer_LpxA-like_sf"/>
</dbReference>
<protein>
    <submittedName>
        <fullName evidence="1">Carbonic anhydrase or acetyltransferase, isoleucine patch superfamily</fullName>
    </submittedName>
</protein>
<dbReference type="CDD" id="cd04645">
    <property type="entry name" value="LbH_gamma_CA_like"/>
    <property type="match status" value="1"/>
</dbReference>
<dbReference type="Gene3D" id="2.160.10.10">
    <property type="entry name" value="Hexapeptide repeat proteins"/>
    <property type="match status" value="1"/>
</dbReference>
<dbReference type="AlphaFoldDB" id="A0A1G6DI97"/>
<name>A0A1G6DI97_9HYPH</name>
<dbReference type="OrthoDB" id="9803036at2"/>
<dbReference type="InterPro" id="IPR047324">
    <property type="entry name" value="LbH_gamma_CA-like"/>
</dbReference>
<sequence length="175" mass="18516">MPIYSLDGLSPDLPADGACWVAPDAVLIGRIVLGEAVGIWFGSVLRGDQEAITIGARSNVQEHCVFHTDTGFPLTIGEGSTIGHRAILHGCTVGDNCLIGMGAIVLNGARIGDNSLVGAGAVVPEGREIPPGSLVLGMPGKVARPLKDEEIERNRWSANHYVENWRRFAKGLARV</sequence>
<dbReference type="PANTHER" id="PTHR13061">
    <property type="entry name" value="DYNACTIN SUBUNIT P25"/>
    <property type="match status" value="1"/>
</dbReference>
<dbReference type="PANTHER" id="PTHR13061:SF29">
    <property type="entry name" value="GAMMA CARBONIC ANHYDRASE-LIKE 1, MITOCHONDRIAL-RELATED"/>
    <property type="match status" value="1"/>
</dbReference>
<dbReference type="RefSeq" id="WP_090878154.1">
    <property type="nucleotide sequence ID" value="NZ_FMXQ01000007.1"/>
</dbReference>